<dbReference type="EMBL" id="JAVDYB010000001">
    <property type="protein sequence ID" value="MDR7277020.1"/>
    <property type="molecule type" value="Genomic_DNA"/>
</dbReference>
<comment type="caution">
    <text evidence="1">The sequence shown here is derived from an EMBL/GenBank/DDBJ whole genome shotgun (WGS) entry which is preliminary data.</text>
</comment>
<sequence length="202" mass="21438">MSTFMAAAWLDLVPGADLDRVLRPLRERCETSFAALARTPDGPRLELQAVGAGYEELAPLCAELVTDDGPARRAFLALDHDEFGGEVVALAPGGRAYQFYIYPRDEETGEAYTDEGEPSLTGVPALTAPEPSGDPGAVLAGPAARERLASLYGVPLARVEEAGRRAADSHESLGSIGEPFEPWLDALAIEWSDEEATPLDGG</sequence>
<dbReference type="AlphaFoldDB" id="A0AAE4CCZ7"/>
<proteinExistence type="predicted"/>
<organism evidence="1 2">
    <name type="scientific">Catenuloplanes atrovinosus</name>
    <dbReference type="NCBI Taxonomy" id="137266"/>
    <lineage>
        <taxon>Bacteria</taxon>
        <taxon>Bacillati</taxon>
        <taxon>Actinomycetota</taxon>
        <taxon>Actinomycetes</taxon>
        <taxon>Micromonosporales</taxon>
        <taxon>Micromonosporaceae</taxon>
        <taxon>Catenuloplanes</taxon>
    </lineage>
</organism>
<name>A0AAE4CCZ7_9ACTN</name>
<reference evidence="1" key="1">
    <citation type="submission" date="2023-07" db="EMBL/GenBank/DDBJ databases">
        <title>Sequencing the genomes of 1000 actinobacteria strains.</title>
        <authorList>
            <person name="Klenk H.-P."/>
        </authorList>
    </citation>
    <scope>NUCLEOTIDE SEQUENCE</scope>
    <source>
        <strain evidence="1">DSM 44707</strain>
    </source>
</reference>
<evidence type="ECO:0000313" key="1">
    <source>
        <dbReference type="EMBL" id="MDR7277020.1"/>
    </source>
</evidence>
<protein>
    <submittedName>
        <fullName evidence="1">Uncharacterized protein</fullName>
    </submittedName>
</protein>
<accession>A0AAE4CCZ7</accession>
<dbReference type="RefSeq" id="WP_310369224.1">
    <property type="nucleotide sequence ID" value="NZ_JAVDYB010000001.1"/>
</dbReference>
<evidence type="ECO:0000313" key="2">
    <source>
        <dbReference type="Proteomes" id="UP001183643"/>
    </source>
</evidence>
<dbReference type="Proteomes" id="UP001183643">
    <property type="component" value="Unassembled WGS sequence"/>
</dbReference>
<keyword evidence="2" id="KW-1185">Reference proteome</keyword>
<gene>
    <name evidence="1" type="ORF">J2S41_003798</name>
</gene>